<dbReference type="InterPro" id="IPR021795">
    <property type="entry name" value="DUF3363"/>
</dbReference>
<evidence type="ECO:0000313" key="1">
    <source>
        <dbReference type="EMBL" id="KCZ93129.1"/>
    </source>
</evidence>
<evidence type="ECO:0008006" key="3">
    <source>
        <dbReference type="Google" id="ProtNLM"/>
    </source>
</evidence>
<dbReference type="Proteomes" id="UP000025061">
    <property type="component" value="Unassembled WGS sequence"/>
</dbReference>
<organism evidence="1 2">
    <name type="scientific">Hyphomonas hirschiana VP5</name>
    <dbReference type="NCBI Taxonomy" id="1280951"/>
    <lineage>
        <taxon>Bacteria</taxon>
        <taxon>Pseudomonadati</taxon>
        <taxon>Pseudomonadota</taxon>
        <taxon>Alphaproteobacteria</taxon>
        <taxon>Hyphomonadales</taxon>
        <taxon>Hyphomonadaceae</taxon>
        <taxon>Hyphomonas</taxon>
    </lineage>
</organism>
<dbReference type="PATRIC" id="fig|1280951.3.peg.2140"/>
<dbReference type="AlphaFoldDB" id="A0A059FR42"/>
<accession>A0A059FR42</accession>
<dbReference type="OrthoDB" id="9809969at2"/>
<gene>
    <name evidence="1" type="ORF">HHI_10609</name>
</gene>
<sequence length="294" mass="31968">MRRPEDELRDKRFLLVRDFSGAVWHVPALGLEPGELPPTGAVVDVSARAAAPRQADRTIAEIAGRSGGVYSDDLHAARDPGASAAFRLAHKRRLEALRMRGVVTRRPDGTWDVPADYLERAATLEAVRGGGVSIKVRSWMALEAQVMARAETWLDGPDAAGVSNAAAELMELRAARTAFLREKGFLQPGQTRLSEADRQRLRAGELARVAAIEAAGSDRQSVSAATGASFEGRFERVVDLAQGRMALIGTEKMFALVPWRREMERYRGEALVIEAKGSGIGWTLSAGRTRDLGR</sequence>
<dbReference type="EMBL" id="ARYI01000008">
    <property type="protein sequence ID" value="KCZ93129.1"/>
    <property type="molecule type" value="Genomic_DNA"/>
</dbReference>
<dbReference type="Pfam" id="PF11843">
    <property type="entry name" value="DUF3363"/>
    <property type="match status" value="1"/>
</dbReference>
<evidence type="ECO:0000313" key="2">
    <source>
        <dbReference type="Proteomes" id="UP000025061"/>
    </source>
</evidence>
<reference evidence="1 2" key="1">
    <citation type="submission" date="2013-04" db="EMBL/GenBank/DDBJ databases">
        <title>Hyphomonas hirschiana VP5 Genome Sequencing.</title>
        <authorList>
            <person name="Lai Q."/>
            <person name="Shao Z."/>
        </authorList>
    </citation>
    <scope>NUCLEOTIDE SEQUENCE [LARGE SCALE GENOMIC DNA]</scope>
    <source>
        <strain evidence="1 2">VP5</strain>
    </source>
</reference>
<comment type="caution">
    <text evidence="1">The sequence shown here is derived from an EMBL/GenBank/DDBJ whole genome shotgun (WGS) entry which is preliminary data.</text>
</comment>
<proteinExistence type="predicted"/>
<protein>
    <recommendedName>
        <fullName evidence="3">DUF3363 domain-containing protein</fullName>
    </recommendedName>
</protein>
<name>A0A059FR42_9PROT</name>
<keyword evidence="2" id="KW-1185">Reference proteome</keyword>